<dbReference type="Gene3D" id="1.10.287.1060">
    <property type="entry name" value="ESAT-6-like"/>
    <property type="match status" value="1"/>
</dbReference>
<protein>
    <recommendedName>
        <fullName evidence="1">ESAT-6-like protein</fullName>
    </recommendedName>
</protein>
<comment type="similarity">
    <text evidence="1">Belongs to the WXG100 family.</text>
</comment>
<dbReference type="PATRIC" id="fig|1800.3.peg.950"/>
<dbReference type="InterPro" id="IPR036689">
    <property type="entry name" value="ESAT-6-like_sf"/>
</dbReference>
<dbReference type="NCBIfam" id="TIGR03930">
    <property type="entry name" value="WXG100_ESAT6"/>
    <property type="match status" value="1"/>
</dbReference>
<dbReference type="EMBL" id="JYNX01000019">
    <property type="protein sequence ID" value="KMO84142.1"/>
    <property type="molecule type" value="Genomic_DNA"/>
</dbReference>
<proteinExistence type="inferred from homology"/>
<dbReference type="AlphaFoldDB" id="A0A0J6WQZ0"/>
<gene>
    <name evidence="2" type="ORF">MCHUDSM44219_00948</name>
</gene>
<reference evidence="2 3" key="1">
    <citation type="journal article" date="2015" name="Genome Biol. Evol.">
        <title>Characterization of Three Mycobacterium spp. with Potential Use in Bioremediation by Genome Sequencing and Comparative Genomics.</title>
        <authorList>
            <person name="Das S."/>
            <person name="Pettersson B.M."/>
            <person name="Behra P.R."/>
            <person name="Ramesh M."/>
            <person name="Dasgupta S."/>
            <person name="Bhattacharya A."/>
            <person name="Kirsebom L.A."/>
        </authorList>
    </citation>
    <scope>NUCLEOTIDE SEQUENCE [LARGE SCALE GENOMIC DNA]</scope>
    <source>
        <strain evidence="2 3">DSM 44219</strain>
    </source>
</reference>
<evidence type="ECO:0000313" key="2">
    <source>
        <dbReference type="EMBL" id="KMO84142.1"/>
    </source>
</evidence>
<sequence length="94" mass="10639">MRYRVELDELLSFVDRLQSFQQRAESLAARIDGQVEALHATWSGEAAEEHRARHTEWMTASSEMREALAQLRAAAHNAHQNYTSAGQLNVAMLT</sequence>
<dbReference type="SUPFAM" id="SSF140453">
    <property type="entry name" value="EsxAB dimer-like"/>
    <property type="match status" value="1"/>
</dbReference>
<evidence type="ECO:0000313" key="3">
    <source>
        <dbReference type="Proteomes" id="UP000036176"/>
    </source>
</evidence>
<dbReference type="Proteomes" id="UP000036176">
    <property type="component" value="Unassembled WGS sequence"/>
</dbReference>
<keyword evidence="3" id="KW-1185">Reference proteome</keyword>
<name>A0A0J6WQZ0_MYCCU</name>
<evidence type="ECO:0000256" key="1">
    <source>
        <dbReference type="RuleBase" id="RU362001"/>
    </source>
</evidence>
<dbReference type="InterPro" id="IPR010310">
    <property type="entry name" value="T7SS_ESAT-6-like"/>
</dbReference>
<accession>A0A0J6WQZ0</accession>
<organism evidence="2 3">
    <name type="scientific">Mycolicibacterium chubuense</name>
    <name type="common">Mycobacterium chubuense</name>
    <dbReference type="NCBI Taxonomy" id="1800"/>
    <lineage>
        <taxon>Bacteria</taxon>
        <taxon>Bacillati</taxon>
        <taxon>Actinomycetota</taxon>
        <taxon>Actinomycetes</taxon>
        <taxon>Mycobacteriales</taxon>
        <taxon>Mycobacteriaceae</taxon>
        <taxon>Mycolicibacterium</taxon>
    </lineage>
</organism>
<dbReference type="Pfam" id="PF06013">
    <property type="entry name" value="WXG100"/>
    <property type="match status" value="1"/>
</dbReference>
<comment type="caution">
    <text evidence="2">The sequence shown here is derived from an EMBL/GenBank/DDBJ whole genome shotgun (WGS) entry which is preliminary data.</text>
</comment>
<dbReference type="OrthoDB" id="4380842at2"/>